<dbReference type="OrthoDB" id="10683865at2759"/>
<protein>
    <recommendedName>
        <fullName evidence="1">DUF6602 domain-containing protein</fullName>
    </recommendedName>
</protein>
<dbReference type="EMBL" id="LIAE01010009">
    <property type="protein sequence ID" value="PAV66984.1"/>
    <property type="molecule type" value="Genomic_DNA"/>
</dbReference>
<gene>
    <name evidence="2" type="ORF">WR25_25596</name>
</gene>
<name>A0A2A2JZA6_9BILA</name>
<sequence length="283" mass="32073">MARHTDNRWGLAGGGHQLCSLPLKGEGMSHYFDHASQELNSKIAQAKVYITRHNPTTGALAEAVLRQFLKDHLPGAVSVEQGFIIDSAGGLSKQCDILIYDSHRYAPFYRVEGVVVVPAEAVIAIIEVKTSINRAGFHEVIRYFQSFQNLRLAARTYLFMFNAPTLGTVSRHFHSFRHPGSYQEFDHDTFQFLPDEITGLDHSYHLHRDMVIHDRDAMGYLSYFYEDHEGTAINALERFFLSVYACVERHLRSSLPVGVLVPRVSYHNSTPSKTIFAIDLFPM</sequence>
<accession>A0A2A2JZA6</accession>
<comment type="caution">
    <text evidence="2">The sequence shown here is derived from an EMBL/GenBank/DDBJ whole genome shotgun (WGS) entry which is preliminary data.</text>
</comment>
<evidence type="ECO:0000313" key="3">
    <source>
        <dbReference type="Proteomes" id="UP000218231"/>
    </source>
</evidence>
<reference evidence="2 3" key="1">
    <citation type="journal article" date="2017" name="Curr. Biol.">
        <title>Genome architecture and evolution of a unichromosomal asexual nematode.</title>
        <authorList>
            <person name="Fradin H."/>
            <person name="Zegar C."/>
            <person name="Gutwein M."/>
            <person name="Lucas J."/>
            <person name="Kovtun M."/>
            <person name="Corcoran D."/>
            <person name="Baugh L.R."/>
            <person name="Kiontke K."/>
            <person name="Gunsalus K."/>
            <person name="Fitch D.H."/>
            <person name="Piano F."/>
        </authorList>
    </citation>
    <scope>NUCLEOTIDE SEQUENCE [LARGE SCALE GENOMIC DNA]</scope>
    <source>
        <strain evidence="2">PF1309</strain>
    </source>
</reference>
<dbReference type="CDD" id="cd21173">
    <property type="entry name" value="NucC-like"/>
    <property type="match status" value="1"/>
</dbReference>
<feature type="domain" description="DUF6602" evidence="1">
    <location>
        <begin position="51"/>
        <end position="149"/>
    </location>
</feature>
<dbReference type="Proteomes" id="UP000218231">
    <property type="component" value="Unassembled WGS sequence"/>
</dbReference>
<evidence type="ECO:0000259" key="1">
    <source>
        <dbReference type="Pfam" id="PF20247"/>
    </source>
</evidence>
<keyword evidence="3" id="KW-1185">Reference proteome</keyword>
<dbReference type="Pfam" id="PF20247">
    <property type="entry name" value="DUF6602"/>
    <property type="match status" value="1"/>
</dbReference>
<dbReference type="InterPro" id="IPR046537">
    <property type="entry name" value="DUF6602"/>
</dbReference>
<organism evidence="2 3">
    <name type="scientific">Diploscapter pachys</name>
    <dbReference type="NCBI Taxonomy" id="2018661"/>
    <lineage>
        <taxon>Eukaryota</taxon>
        <taxon>Metazoa</taxon>
        <taxon>Ecdysozoa</taxon>
        <taxon>Nematoda</taxon>
        <taxon>Chromadorea</taxon>
        <taxon>Rhabditida</taxon>
        <taxon>Rhabditina</taxon>
        <taxon>Rhabditomorpha</taxon>
        <taxon>Rhabditoidea</taxon>
        <taxon>Rhabditidae</taxon>
        <taxon>Diploscapter</taxon>
    </lineage>
</organism>
<evidence type="ECO:0000313" key="2">
    <source>
        <dbReference type="EMBL" id="PAV66984.1"/>
    </source>
</evidence>
<proteinExistence type="predicted"/>
<dbReference type="AlphaFoldDB" id="A0A2A2JZA6"/>